<dbReference type="EMBL" id="CP069104">
    <property type="protein sequence ID" value="QSS54239.1"/>
    <property type="molecule type" value="Genomic_DNA"/>
</dbReference>
<reference evidence="2" key="1">
    <citation type="submission" date="2021-01" db="EMBL/GenBank/DDBJ databases">
        <title>Chromosome-level genome assembly of a human fungal pathogen reveals clustering of transcriptionally co-regulated genes.</title>
        <authorList>
            <person name="Voorhies M."/>
            <person name="Cohen S."/>
            <person name="Shea T.P."/>
            <person name="Petrus S."/>
            <person name="Munoz J.F."/>
            <person name="Poplawski S."/>
            <person name="Goldman W.E."/>
            <person name="Michael T."/>
            <person name="Cuomo C.A."/>
            <person name="Sil A."/>
            <person name="Beyhan S."/>
        </authorList>
    </citation>
    <scope>NUCLEOTIDE SEQUENCE</scope>
    <source>
        <strain evidence="2">H88</strain>
    </source>
</reference>
<evidence type="ECO:0000256" key="1">
    <source>
        <dbReference type="SAM" id="MobiDB-lite"/>
    </source>
</evidence>
<protein>
    <submittedName>
        <fullName evidence="2">Uncharacterized protein</fullName>
    </submittedName>
</protein>
<evidence type="ECO:0000313" key="3">
    <source>
        <dbReference type="Proteomes" id="UP000663419"/>
    </source>
</evidence>
<dbReference type="Proteomes" id="UP000663419">
    <property type="component" value="Chromosome 3"/>
</dbReference>
<dbReference type="VEuPathDB" id="FungiDB:I7I53_01732"/>
<accession>A0A8A1LJP5</accession>
<name>A0A8A1LJP5_AJEC8</name>
<feature type="region of interest" description="Disordered" evidence="1">
    <location>
        <begin position="82"/>
        <end position="102"/>
    </location>
</feature>
<organism evidence="2 3">
    <name type="scientific">Ajellomyces capsulatus (strain H88)</name>
    <name type="common">Darling's disease fungus</name>
    <name type="synonym">Histoplasma capsulatum</name>
    <dbReference type="NCBI Taxonomy" id="544711"/>
    <lineage>
        <taxon>Eukaryota</taxon>
        <taxon>Fungi</taxon>
        <taxon>Dikarya</taxon>
        <taxon>Ascomycota</taxon>
        <taxon>Pezizomycotina</taxon>
        <taxon>Eurotiomycetes</taxon>
        <taxon>Eurotiomycetidae</taxon>
        <taxon>Onygenales</taxon>
        <taxon>Ajellomycetaceae</taxon>
        <taxon>Histoplasma</taxon>
    </lineage>
</organism>
<proteinExistence type="predicted"/>
<gene>
    <name evidence="2" type="ORF">I7I53_01732</name>
</gene>
<sequence length="102" mass="11185">MLVLFLVPFNTEKKLENHGDCSSSSPRSILLPFLTENPSPNPILPVRPGRPHAYRLDIITHGVQHERAVVILVIMRPEPRGAVTLPTSSQGRSVEVVDDGAV</sequence>
<dbReference type="AlphaFoldDB" id="A0A8A1LJP5"/>
<evidence type="ECO:0000313" key="2">
    <source>
        <dbReference type="EMBL" id="QSS54239.1"/>
    </source>
</evidence>